<evidence type="ECO:0000313" key="2">
    <source>
        <dbReference type="EMBL" id="ANV97457.1"/>
    </source>
</evidence>
<evidence type="ECO:0000313" key="3">
    <source>
        <dbReference type="Proteomes" id="UP000092884"/>
    </source>
</evidence>
<feature type="transmembrane region" description="Helical" evidence="1">
    <location>
        <begin position="122"/>
        <end position="148"/>
    </location>
</feature>
<dbReference type="STRING" id="222136.BBW65_00885"/>
<evidence type="ECO:0008006" key="4">
    <source>
        <dbReference type="Google" id="ProtNLM"/>
    </source>
</evidence>
<evidence type="ECO:0000256" key="1">
    <source>
        <dbReference type="SAM" id="Phobius"/>
    </source>
</evidence>
<dbReference type="OrthoDB" id="5325014at2"/>
<keyword evidence="1" id="KW-0812">Transmembrane</keyword>
<sequence length="337" mass="35877">MPLPLIPVLLGGAALATAAFGVKKGYDAYSDVKEAEELHEEVKGLYEKAEAKLNGSRKKAEKDFEALGEEQSKSINGSLRQYAEIIDKLNVKNDVDLSQVLGEKGFNMLENTKHSIIDLQSAIGGVVGGAVAGSMAGFGAFGGVTLLASASTGTAISTLGGAAATNATLAWFGGGSLATGGLGMAVGTYVLGSIVAAPVLAVAASVFAASAEKNKYDAQSYYDSVKVLCEVMQAEALVWEAVINKTLEKKVAITELDAKLWREVHIVSMFMEERGIEASKWTESEQKHLLNMVQQAETLVKTINAPIMNDTDSDTQALKSHQKRCKELMDEIQRKWG</sequence>
<dbReference type="AlphaFoldDB" id="A0A1B1U3V6"/>
<feature type="transmembrane region" description="Helical" evidence="1">
    <location>
        <begin position="155"/>
        <end position="174"/>
    </location>
</feature>
<accession>A0A1B1U3V6</accession>
<keyword evidence="3" id="KW-1185">Reference proteome</keyword>
<dbReference type="RefSeq" id="WP_066338480.1">
    <property type="nucleotide sequence ID" value="NZ_CP016503.1"/>
</dbReference>
<dbReference type="EMBL" id="CP016503">
    <property type="protein sequence ID" value="ANV97457.1"/>
    <property type="molecule type" value="Genomic_DNA"/>
</dbReference>
<keyword evidence="1" id="KW-0472">Membrane</keyword>
<organism evidence="2 3">
    <name type="scientific">Helicobacter enhydrae</name>
    <dbReference type="NCBI Taxonomy" id="222136"/>
    <lineage>
        <taxon>Bacteria</taxon>
        <taxon>Pseudomonadati</taxon>
        <taxon>Campylobacterota</taxon>
        <taxon>Epsilonproteobacteria</taxon>
        <taxon>Campylobacterales</taxon>
        <taxon>Helicobacteraceae</taxon>
        <taxon>Helicobacter</taxon>
    </lineage>
</organism>
<name>A0A1B1U3V6_9HELI</name>
<dbReference type="KEGG" id="het:BBW65_00885"/>
<dbReference type="Proteomes" id="UP000092884">
    <property type="component" value="Chromosome"/>
</dbReference>
<gene>
    <name evidence="2" type="ORF">BBW65_00885</name>
</gene>
<proteinExistence type="predicted"/>
<reference evidence="3" key="1">
    <citation type="submission" date="2016-07" db="EMBL/GenBank/DDBJ databases">
        <authorList>
            <person name="Florea S."/>
            <person name="Webb J.S."/>
            <person name="Jaromczyk J."/>
            <person name="Schardl C.L."/>
        </authorList>
    </citation>
    <scope>NUCLEOTIDE SEQUENCE [LARGE SCALE GENOMIC DNA]</scope>
    <source>
        <strain evidence="3">MIT 01-6242</strain>
    </source>
</reference>
<feature type="transmembrane region" description="Helical" evidence="1">
    <location>
        <begin position="186"/>
        <end position="209"/>
    </location>
</feature>
<keyword evidence="1" id="KW-1133">Transmembrane helix</keyword>
<protein>
    <recommendedName>
        <fullName evidence="4">Ancestral polypeptide</fullName>
    </recommendedName>
</protein>